<feature type="repeat" description="WD" evidence="6">
    <location>
        <begin position="505"/>
        <end position="546"/>
    </location>
</feature>
<keyword evidence="10" id="KW-1185">Reference proteome</keyword>
<evidence type="ECO:0000259" key="8">
    <source>
        <dbReference type="Pfam" id="PF08581"/>
    </source>
</evidence>
<gene>
    <name evidence="9" type="ORF">JMJ35_004580</name>
</gene>
<dbReference type="Pfam" id="PF08581">
    <property type="entry name" value="Tup_N"/>
    <property type="match status" value="1"/>
</dbReference>
<comment type="caution">
    <text evidence="9">The sequence shown here is derived from an EMBL/GenBank/DDBJ whole genome shotgun (WGS) entry which is preliminary data.</text>
</comment>
<sequence length="585" mass="63989">MYNAHRGMVQPPSSSNNRLSELFDQIRREFDTHAQDRAGEHDQNMAAQMQEMELVRQKVYELERQQVLIKQRYDEEIGRLRHEIEARGGPPSHVGVSGLAPHGGVNPPAPPAIGHGPSNLFGGIMANPPGQGNPGLVPPSQDQQAPSQGPPPHPMPQTQGLQQNPYPGGYPQAPVVNGYGPQPPISSPGPGKRGDTRRPMGHASTPQQPSSMPYPNASPQIRPSPPPQFHNNVGNVLADLDPDQMRPDQKREGNDWFAVFNPNVRRVLDVDLVHNLIHESVVCCVRFSRDGRYVATGCNRSAQIFEVSSGNQVKKLQDDSVDKDGDLYIRSVCFSPDGVYLATGAEDKQIRVWEIQTGQIRNTFAGHEQDIYSLDFASNGRHIASGSGDHTVRVWDIEQSREILNLQIEDGVTTVAISPGGHYVAAGSLDKSVRVWDISSGNIIARLDGLDGHKDSVYSVAFGPDGETLVSGSLDKTIKMWQLSPDTRGMLGGQLVRGGRLVRTFEGHKDFVLSVAMTPDAEWVMSGSKDRGVQFWNPRTGDTQLMLQGHKNSVISVAPSPMGDLFATGSGDMRARIWKYGPYRG</sequence>
<evidence type="ECO:0000256" key="3">
    <source>
        <dbReference type="ARBA" id="ARBA00022737"/>
    </source>
</evidence>
<dbReference type="Gene3D" id="2.130.10.10">
    <property type="entry name" value="YVTN repeat-like/Quinoprotein amine dehydrogenase"/>
    <property type="match status" value="1"/>
</dbReference>
<keyword evidence="5" id="KW-0804">Transcription</keyword>
<dbReference type="SMART" id="SM00320">
    <property type="entry name" value="WD40"/>
    <property type="match status" value="7"/>
</dbReference>
<name>A0AA39V1Q8_9LECA</name>
<keyword evidence="2 6" id="KW-0853">WD repeat</keyword>
<evidence type="ECO:0000256" key="1">
    <source>
        <dbReference type="ARBA" id="ARBA00022491"/>
    </source>
</evidence>
<dbReference type="PANTHER" id="PTHR19848:SF8">
    <property type="entry name" value="F-BOX AND WD REPEAT DOMAIN CONTAINING 7"/>
    <property type="match status" value="1"/>
</dbReference>
<keyword evidence="3" id="KW-0677">Repeat</keyword>
<feature type="repeat" description="WD" evidence="6">
    <location>
        <begin position="412"/>
        <end position="446"/>
    </location>
</feature>
<keyword evidence="1" id="KW-0678">Repressor</keyword>
<dbReference type="Gene3D" id="1.20.5.340">
    <property type="match status" value="1"/>
</dbReference>
<dbReference type="SUPFAM" id="SSF50978">
    <property type="entry name" value="WD40 repeat-like"/>
    <property type="match status" value="1"/>
</dbReference>
<evidence type="ECO:0000256" key="6">
    <source>
        <dbReference type="PROSITE-ProRule" id="PRU00221"/>
    </source>
</evidence>
<dbReference type="InterPro" id="IPR015943">
    <property type="entry name" value="WD40/YVTN_repeat-like_dom_sf"/>
</dbReference>
<dbReference type="CDD" id="cd00200">
    <property type="entry name" value="WD40"/>
    <property type="match status" value="1"/>
</dbReference>
<protein>
    <recommendedName>
        <fullName evidence="8">Transcriptional repressor Tup1 N-terminal domain-containing protein</fullName>
    </recommendedName>
</protein>
<dbReference type="FunFam" id="2.130.10.10:FF:000111">
    <property type="entry name" value="Transcriptional repressor rco-1"/>
    <property type="match status" value="1"/>
</dbReference>
<evidence type="ECO:0000313" key="10">
    <source>
        <dbReference type="Proteomes" id="UP001166286"/>
    </source>
</evidence>
<evidence type="ECO:0000313" key="9">
    <source>
        <dbReference type="EMBL" id="KAK0512563.1"/>
    </source>
</evidence>
<evidence type="ECO:0000256" key="2">
    <source>
        <dbReference type="ARBA" id="ARBA00022574"/>
    </source>
</evidence>
<proteinExistence type="predicted"/>
<dbReference type="PANTHER" id="PTHR19848">
    <property type="entry name" value="WD40 REPEAT PROTEIN"/>
    <property type="match status" value="1"/>
</dbReference>
<feature type="repeat" description="WD" evidence="6">
    <location>
        <begin position="364"/>
        <end position="405"/>
    </location>
</feature>
<accession>A0AA39V1Q8</accession>
<evidence type="ECO:0000256" key="7">
    <source>
        <dbReference type="SAM" id="MobiDB-lite"/>
    </source>
</evidence>
<dbReference type="Pfam" id="PF00400">
    <property type="entry name" value="WD40"/>
    <property type="match status" value="7"/>
</dbReference>
<dbReference type="PROSITE" id="PS50082">
    <property type="entry name" value="WD_REPEATS_2"/>
    <property type="match status" value="6"/>
</dbReference>
<dbReference type="InterPro" id="IPR013890">
    <property type="entry name" value="Tscrpt_rep_Tup1_N"/>
</dbReference>
<feature type="repeat" description="WD" evidence="6">
    <location>
        <begin position="547"/>
        <end position="579"/>
    </location>
</feature>
<organism evidence="9 10">
    <name type="scientific">Cladonia borealis</name>
    <dbReference type="NCBI Taxonomy" id="184061"/>
    <lineage>
        <taxon>Eukaryota</taxon>
        <taxon>Fungi</taxon>
        <taxon>Dikarya</taxon>
        <taxon>Ascomycota</taxon>
        <taxon>Pezizomycotina</taxon>
        <taxon>Lecanoromycetes</taxon>
        <taxon>OSLEUM clade</taxon>
        <taxon>Lecanoromycetidae</taxon>
        <taxon>Lecanorales</taxon>
        <taxon>Lecanorineae</taxon>
        <taxon>Cladoniaceae</taxon>
        <taxon>Cladonia</taxon>
    </lineage>
</organism>
<dbReference type="PRINTS" id="PR00320">
    <property type="entry name" value="GPROTEINBRPT"/>
</dbReference>
<dbReference type="PROSITE" id="PS50294">
    <property type="entry name" value="WD_REPEATS_REGION"/>
    <property type="match status" value="6"/>
</dbReference>
<dbReference type="InterPro" id="IPR020472">
    <property type="entry name" value="WD40_PAC1"/>
</dbReference>
<dbReference type="AlphaFoldDB" id="A0AA39V1Q8"/>
<feature type="domain" description="Transcriptional repressor Tup1 N-terminal" evidence="8">
    <location>
        <begin position="18"/>
        <end position="87"/>
    </location>
</feature>
<dbReference type="InterPro" id="IPR001680">
    <property type="entry name" value="WD40_rpt"/>
</dbReference>
<dbReference type="PROSITE" id="PS00678">
    <property type="entry name" value="WD_REPEATS_1"/>
    <property type="match status" value="3"/>
</dbReference>
<feature type="compositionally biased region" description="Polar residues" evidence="7">
    <location>
        <begin position="204"/>
        <end position="221"/>
    </location>
</feature>
<dbReference type="EMBL" id="JAFEKC020000009">
    <property type="protein sequence ID" value="KAK0512563.1"/>
    <property type="molecule type" value="Genomic_DNA"/>
</dbReference>
<evidence type="ECO:0000256" key="5">
    <source>
        <dbReference type="ARBA" id="ARBA00023163"/>
    </source>
</evidence>
<feature type="region of interest" description="Disordered" evidence="7">
    <location>
        <begin position="85"/>
        <end position="233"/>
    </location>
</feature>
<reference evidence="9" key="1">
    <citation type="submission" date="2023-03" db="EMBL/GenBank/DDBJ databases">
        <title>Complete genome of Cladonia borealis.</title>
        <authorList>
            <person name="Park H."/>
        </authorList>
    </citation>
    <scope>NUCLEOTIDE SEQUENCE</scope>
    <source>
        <strain evidence="9">ANT050790</strain>
    </source>
</reference>
<dbReference type="Proteomes" id="UP001166286">
    <property type="component" value="Unassembled WGS sequence"/>
</dbReference>
<feature type="repeat" description="WD" evidence="6">
    <location>
        <begin position="329"/>
        <end position="363"/>
    </location>
</feature>
<feature type="repeat" description="WD" evidence="6">
    <location>
        <begin position="450"/>
        <end position="484"/>
    </location>
</feature>
<evidence type="ECO:0000256" key="4">
    <source>
        <dbReference type="ARBA" id="ARBA00023015"/>
    </source>
</evidence>
<dbReference type="InterPro" id="IPR036322">
    <property type="entry name" value="WD40_repeat_dom_sf"/>
</dbReference>
<keyword evidence="4" id="KW-0805">Transcription regulation</keyword>
<dbReference type="InterPro" id="IPR019775">
    <property type="entry name" value="WD40_repeat_CS"/>
</dbReference>